<dbReference type="Proteomes" id="UP000252100">
    <property type="component" value="Chromosome"/>
</dbReference>
<evidence type="ECO:0000313" key="1">
    <source>
        <dbReference type="EMBL" id="AXF55250.1"/>
    </source>
</evidence>
<dbReference type="EMBL" id="CP031092">
    <property type="protein sequence ID" value="AXF55250.1"/>
    <property type="molecule type" value="Genomic_DNA"/>
</dbReference>
<keyword evidence="2" id="KW-1185">Reference proteome</keyword>
<reference evidence="1 2" key="1">
    <citation type="journal article" date="2018" name="J. Microbiol.">
        <title>Salicibibacter kimchii gen. nov., sp. nov., a moderately halophilic and alkalitolerant bacterium in the family Bacillaceae, isolated from kimchi.</title>
        <authorList>
            <person name="Jang J.Y."/>
            <person name="Oh Y.J."/>
            <person name="Lim S.K."/>
            <person name="Park H.K."/>
            <person name="Lee C."/>
            <person name="Kim J.Y."/>
            <person name="Lee M.A."/>
            <person name="Choi H.J."/>
        </authorList>
    </citation>
    <scope>NUCLEOTIDE SEQUENCE [LARGE SCALE GENOMIC DNA]</scope>
    <source>
        <strain evidence="1 2">NKC1-1</strain>
    </source>
</reference>
<proteinExistence type="predicted"/>
<gene>
    <name evidence="1" type="ORF">DT065_03930</name>
</gene>
<dbReference type="AlphaFoldDB" id="A0A345BWB9"/>
<name>A0A345BWB9_9BACI</name>
<sequence length="93" mass="11221">MKFDWSDDGKHGYLMPTKGQIWYRFMDKKRKRRITMSGTALFKYRFTRCCLKNIISRNEIFGSFIQTYRLNFLIIMVIMKRKDDSFTRGNSNG</sequence>
<dbReference type="KEGG" id="rue:DT065_03930"/>
<accession>A0A345BWB9</accession>
<protein>
    <submittedName>
        <fullName evidence="1">Uncharacterized protein</fullName>
    </submittedName>
</protein>
<evidence type="ECO:0000313" key="2">
    <source>
        <dbReference type="Proteomes" id="UP000252100"/>
    </source>
</evidence>
<organism evidence="1 2">
    <name type="scientific">Salicibibacter kimchii</name>
    <dbReference type="NCBI Taxonomy" id="2099786"/>
    <lineage>
        <taxon>Bacteria</taxon>
        <taxon>Bacillati</taxon>
        <taxon>Bacillota</taxon>
        <taxon>Bacilli</taxon>
        <taxon>Bacillales</taxon>
        <taxon>Bacillaceae</taxon>
        <taxon>Salicibibacter</taxon>
    </lineage>
</organism>